<comment type="caution">
    <text evidence="2">The sequence shown here is derived from an EMBL/GenBank/DDBJ whole genome shotgun (WGS) entry which is preliminary data.</text>
</comment>
<dbReference type="Proteomes" id="UP001165489">
    <property type="component" value="Unassembled WGS sequence"/>
</dbReference>
<organism evidence="2 3">
    <name type="scientific">Belliella filtrata</name>
    <dbReference type="NCBI Taxonomy" id="2923435"/>
    <lineage>
        <taxon>Bacteria</taxon>
        <taxon>Pseudomonadati</taxon>
        <taxon>Bacteroidota</taxon>
        <taxon>Cytophagia</taxon>
        <taxon>Cytophagales</taxon>
        <taxon>Cyclobacteriaceae</taxon>
        <taxon>Belliella</taxon>
    </lineage>
</organism>
<accession>A0ABS9V3R5</accession>
<feature type="signal peptide" evidence="1">
    <location>
        <begin position="1"/>
        <end position="22"/>
    </location>
</feature>
<proteinExistence type="predicted"/>
<evidence type="ECO:0000313" key="3">
    <source>
        <dbReference type="Proteomes" id="UP001165489"/>
    </source>
</evidence>
<keyword evidence="3" id="KW-1185">Reference proteome</keyword>
<feature type="chain" id="PRO_5045523284" description="Transmembrane protein" evidence="1">
    <location>
        <begin position="23"/>
        <end position="65"/>
    </location>
</feature>
<keyword evidence="1" id="KW-0732">Signal</keyword>
<dbReference type="RefSeq" id="WP_241349410.1">
    <property type="nucleotide sequence ID" value="NZ_JAKZGP010000056.1"/>
</dbReference>
<sequence>MFSKIKITLVACMLFVAGGMMMGSSNQLQASMDCPNGCVQGYTGCFCHQFHWFLAEYDWNDEVAV</sequence>
<dbReference type="EMBL" id="JAKZGP010000056">
    <property type="protein sequence ID" value="MCH7411057.1"/>
    <property type="molecule type" value="Genomic_DNA"/>
</dbReference>
<evidence type="ECO:0000256" key="1">
    <source>
        <dbReference type="SAM" id="SignalP"/>
    </source>
</evidence>
<evidence type="ECO:0000313" key="2">
    <source>
        <dbReference type="EMBL" id="MCH7411057.1"/>
    </source>
</evidence>
<protein>
    <recommendedName>
        <fullName evidence="4">Transmembrane protein</fullName>
    </recommendedName>
</protein>
<gene>
    <name evidence="2" type="ORF">MM239_16750</name>
</gene>
<reference evidence="2" key="1">
    <citation type="submission" date="2022-03" db="EMBL/GenBank/DDBJ databases">
        <title>De novo assembled genomes of Belliella spp. (Cyclobacteriaceae) strains.</title>
        <authorList>
            <person name="Szabo A."/>
            <person name="Korponai K."/>
            <person name="Felfoldi T."/>
        </authorList>
    </citation>
    <scope>NUCLEOTIDE SEQUENCE</scope>
    <source>
        <strain evidence="2">DSM 111904</strain>
    </source>
</reference>
<name>A0ABS9V3R5_9BACT</name>
<evidence type="ECO:0008006" key="4">
    <source>
        <dbReference type="Google" id="ProtNLM"/>
    </source>
</evidence>